<feature type="disulfide bond" evidence="17">
    <location>
        <begin position="126"/>
        <end position="318"/>
    </location>
</feature>
<comment type="caution">
    <text evidence="20">The sequence shown here is derived from an EMBL/GenBank/DDBJ whole genome shotgun (WGS) entry which is preliminary data.</text>
</comment>
<keyword evidence="10 15" id="KW-0408">Iron</keyword>
<feature type="disulfide bond" evidence="17">
    <location>
        <begin position="205"/>
        <end position="230"/>
    </location>
</feature>
<dbReference type="PRINTS" id="PR00461">
    <property type="entry name" value="PLPEROXIDASE"/>
</dbReference>
<dbReference type="InterPro" id="IPR019794">
    <property type="entry name" value="Peroxidases_AS"/>
</dbReference>
<dbReference type="FunFam" id="1.10.520.10:FF:000001">
    <property type="entry name" value="Peroxidase"/>
    <property type="match status" value="1"/>
</dbReference>
<dbReference type="GO" id="GO:0020037">
    <property type="term" value="F:heme binding"/>
    <property type="evidence" value="ECO:0007669"/>
    <property type="project" value="UniProtKB-UniRule"/>
</dbReference>
<dbReference type="Pfam" id="PF00141">
    <property type="entry name" value="peroxidase"/>
    <property type="match status" value="1"/>
</dbReference>
<feature type="disulfide bond" evidence="17">
    <location>
        <begin position="73"/>
        <end position="78"/>
    </location>
</feature>
<organism evidence="20 21">
    <name type="scientific">Glycine soja</name>
    <name type="common">Wild soybean</name>
    <dbReference type="NCBI Taxonomy" id="3848"/>
    <lineage>
        <taxon>Eukaryota</taxon>
        <taxon>Viridiplantae</taxon>
        <taxon>Streptophyta</taxon>
        <taxon>Embryophyta</taxon>
        <taxon>Tracheophyta</taxon>
        <taxon>Spermatophyta</taxon>
        <taxon>Magnoliopsida</taxon>
        <taxon>eudicotyledons</taxon>
        <taxon>Gunneridae</taxon>
        <taxon>Pentapetalae</taxon>
        <taxon>rosids</taxon>
        <taxon>fabids</taxon>
        <taxon>Fabales</taxon>
        <taxon>Fabaceae</taxon>
        <taxon>Papilionoideae</taxon>
        <taxon>50 kb inversion clade</taxon>
        <taxon>NPAAA clade</taxon>
        <taxon>indigoferoid/millettioid clade</taxon>
        <taxon>Phaseoleae</taxon>
        <taxon>Glycine</taxon>
        <taxon>Glycine subgen. Soja</taxon>
    </lineage>
</organism>
<evidence type="ECO:0000256" key="3">
    <source>
        <dbReference type="ARBA" id="ARBA00006873"/>
    </source>
</evidence>
<name>A0A445J7G5_GLYSO</name>
<feature type="binding site" evidence="15">
    <location>
        <position position="75"/>
    </location>
    <ligand>
        <name>Ca(2+)</name>
        <dbReference type="ChEBI" id="CHEBI:29108"/>
        <label>1</label>
    </ligand>
</feature>
<keyword evidence="9 18" id="KW-0560">Oxidoreductase</keyword>
<feature type="chain" id="PRO_5018813835" description="Peroxidase" evidence="18">
    <location>
        <begin position="30"/>
        <end position="322"/>
    </location>
</feature>
<dbReference type="SMR" id="A0A445J7G5"/>
<feature type="binding site" evidence="14">
    <location>
        <position position="168"/>
    </location>
    <ligand>
        <name>substrate</name>
    </ligand>
</feature>
<protein>
    <recommendedName>
        <fullName evidence="4 18">Peroxidase</fullName>
        <ecNumber evidence="4 18">1.11.1.7</ecNumber>
    </recommendedName>
</protein>
<feature type="binding site" evidence="15">
    <location>
        <position position="79"/>
    </location>
    <ligand>
        <name>Ca(2+)</name>
        <dbReference type="ChEBI" id="CHEBI:29108"/>
        <label>1</label>
    </ligand>
</feature>
<comment type="subcellular location">
    <subcellularLocation>
        <location evidence="18">Secreted</location>
    </subcellularLocation>
</comment>
<keyword evidence="6 18" id="KW-0349">Heme</keyword>
<feature type="signal peptide" evidence="18">
    <location>
        <begin position="1"/>
        <end position="29"/>
    </location>
</feature>
<comment type="similarity">
    <text evidence="18">Belongs to the peroxidase family. Classical plant (class III) peroxidase subfamily.</text>
</comment>
<feature type="binding site" evidence="15">
    <location>
        <position position="250"/>
    </location>
    <ligand>
        <name>Ca(2+)</name>
        <dbReference type="ChEBI" id="CHEBI:29108"/>
        <label>2</label>
    </ligand>
</feature>
<evidence type="ECO:0000256" key="5">
    <source>
        <dbReference type="ARBA" id="ARBA00022559"/>
    </source>
</evidence>
<evidence type="ECO:0000256" key="10">
    <source>
        <dbReference type="ARBA" id="ARBA00023004"/>
    </source>
</evidence>
<evidence type="ECO:0000256" key="11">
    <source>
        <dbReference type="ARBA" id="ARBA00023157"/>
    </source>
</evidence>
<dbReference type="GO" id="GO:0046872">
    <property type="term" value="F:metal ion binding"/>
    <property type="evidence" value="ECO:0007669"/>
    <property type="project" value="UniProtKB-UniRule"/>
</dbReference>
<evidence type="ECO:0000256" key="17">
    <source>
        <dbReference type="PIRSR" id="PIRSR600823-5"/>
    </source>
</evidence>
<dbReference type="PROSITE" id="PS50873">
    <property type="entry name" value="PEROXIDASE_4"/>
    <property type="match status" value="1"/>
</dbReference>
<evidence type="ECO:0000313" key="20">
    <source>
        <dbReference type="EMBL" id="RZB94229.1"/>
    </source>
</evidence>
<feature type="binding site" evidence="15">
    <location>
        <position position="72"/>
    </location>
    <ligand>
        <name>Ca(2+)</name>
        <dbReference type="ChEBI" id="CHEBI:29108"/>
        <label>1</label>
    </ligand>
</feature>
<evidence type="ECO:0000313" key="21">
    <source>
        <dbReference type="Proteomes" id="UP000289340"/>
    </source>
</evidence>
<evidence type="ECO:0000256" key="9">
    <source>
        <dbReference type="ARBA" id="ARBA00023002"/>
    </source>
</evidence>
<dbReference type="InterPro" id="IPR000823">
    <property type="entry name" value="Peroxidase_pln"/>
</dbReference>
<feature type="domain" description="Plant heme peroxidase family profile" evidence="19">
    <location>
        <begin position="30"/>
        <end position="322"/>
    </location>
</feature>
<gene>
    <name evidence="20" type="ORF">D0Y65_025473</name>
</gene>
<dbReference type="Gene3D" id="1.10.520.10">
    <property type="match status" value="1"/>
</dbReference>
<dbReference type="GO" id="GO:0006979">
    <property type="term" value="P:response to oxidative stress"/>
    <property type="evidence" value="ECO:0007669"/>
    <property type="project" value="UniProtKB-UniRule"/>
</dbReference>
<dbReference type="PANTHER" id="PTHR31388:SF247">
    <property type="entry name" value="PEROXIDASE"/>
    <property type="match status" value="1"/>
</dbReference>
<evidence type="ECO:0000256" key="18">
    <source>
        <dbReference type="RuleBase" id="RU362060"/>
    </source>
</evidence>
<evidence type="ECO:0000259" key="19">
    <source>
        <dbReference type="PROSITE" id="PS50873"/>
    </source>
</evidence>
<dbReference type="InterPro" id="IPR010255">
    <property type="entry name" value="Haem_peroxidase_sf"/>
</dbReference>
<dbReference type="Gramene" id="XM_028323902.1">
    <property type="protein sequence ID" value="XP_028179703.1"/>
    <property type="gene ID" value="LOC114366877"/>
</dbReference>
<keyword evidence="21" id="KW-1185">Reference proteome</keyword>
<dbReference type="Proteomes" id="UP000289340">
    <property type="component" value="Chromosome 9"/>
</dbReference>
<dbReference type="PROSITE" id="PS00436">
    <property type="entry name" value="PEROXIDASE_2"/>
    <property type="match status" value="1"/>
</dbReference>
<evidence type="ECO:0000256" key="15">
    <source>
        <dbReference type="PIRSR" id="PIRSR600823-3"/>
    </source>
</evidence>
<reference evidence="20 21" key="1">
    <citation type="submission" date="2018-09" db="EMBL/GenBank/DDBJ databases">
        <title>A high-quality reference genome of wild soybean provides a powerful tool to mine soybean genomes.</title>
        <authorList>
            <person name="Xie M."/>
            <person name="Chung C.Y.L."/>
            <person name="Li M.-W."/>
            <person name="Wong F.-L."/>
            <person name="Chan T.-F."/>
            <person name="Lam H.-M."/>
        </authorList>
    </citation>
    <scope>NUCLEOTIDE SEQUENCE [LARGE SCALE GENOMIC DNA]</scope>
    <source>
        <strain evidence="21">cv. W05</strain>
        <tissue evidence="20">Hypocotyl of etiolated seedlings</tissue>
    </source>
</reference>
<evidence type="ECO:0000256" key="4">
    <source>
        <dbReference type="ARBA" id="ARBA00012313"/>
    </source>
</evidence>
<evidence type="ECO:0000256" key="12">
    <source>
        <dbReference type="ARBA" id="ARBA00023180"/>
    </source>
</evidence>
<dbReference type="InterPro" id="IPR019793">
    <property type="entry name" value="Peroxidases_heam-ligand_BS"/>
</dbReference>
<dbReference type="AlphaFoldDB" id="A0A445J7G5"/>
<evidence type="ECO:0000256" key="13">
    <source>
        <dbReference type="PIRSR" id="PIRSR600823-1"/>
    </source>
</evidence>
<dbReference type="GO" id="GO:0042744">
    <property type="term" value="P:hydrogen peroxide catabolic process"/>
    <property type="evidence" value="ECO:0007669"/>
    <property type="project" value="UniProtKB-KW"/>
</dbReference>
<feature type="binding site" evidence="15">
    <location>
        <position position="199"/>
    </location>
    <ligand>
        <name>Ca(2+)</name>
        <dbReference type="ChEBI" id="CHEBI:29108"/>
        <label>2</label>
    </ligand>
</feature>
<keyword evidence="7 15" id="KW-0479">Metal-binding</keyword>
<dbReference type="CDD" id="cd00693">
    <property type="entry name" value="secretory_peroxidase"/>
    <property type="match status" value="1"/>
</dbReference>
<evidence type="ECO:0000256" key="1">
    <source>
        <dbReference type="ARBA" id="ARBA00000189"/>
    </source>
</evidence>
<keyword evidence="11 17" id="KW-1015">Disulfide bond</keyword>
<keyword evidence="5 18" id="KW-0575">Peroxidase</keyword>
<sequence>MASSCFSMTTPIFKIRFFLFLCFIGISSSQLSSDFYSTTCPNALSTIKSAVDSAVSNEARMGASLLRLHFHDCFVQGCDASVLLNDTSSFTGEQTAAGNVNSIRGFGVIDNIKSQVESLCPGVVSCADILTVAARDSVVALGGPSWTVQLGRRDSTTASLSSANSDLPRFDLSLQQLSDNFQNKGLTTAEMVALSGGHTIGQAKCSTFRTRIYNETNIDSSFATSLQANCPSVGGDSNLAPLDSSQNTFDNAYFKDLQSQKGLLHTDQVLFNGGSTDSQVNGYASDPSSFNTDFANAMVKMGNISPLTGSSGEIRTNCWKTN</sequence>
<evidence type="ECO:0000256" key="2">
    <source>
        <dbReference type="ARBA" id="ARBA00002322"/>
    </source>
</evidence>
<dbReference type="EC" id="1.11.1.7" evidence="4 18"/>
<feature type="binding site" evidence="15">
    <location>
        <position position="81"/>
    </location>
    <ligand>
        <name>Ca(2+)</name>
        <dbReference type="ChEBI" id="CHEBI:29108"/>
        <label>1</label>
    </ligand>
</feature>
<dbReference type="PROSITE" id="PS00435">
    <property type="entry name" value="PEROXIDASE_1"/>
    <property type="match status" value="1"/>
</dbReference>
<dbReference type="InterPro" id="IPR002016">
    <property type="entry name" value="Haem_peroxidase"/>
</dbReference>
<feature type="binding site" evidence="15">
    <location>
        <position position="77"/>
    </location>
    <ligand>
        <name>Ca(2+)</name>
        <dbReference type="ChEBI" id="CHEBI:29108"/>
        <label>1</label>
    </ligand>
</feature>
<dbReference type="EMBL" id="QZWG01000009">
    <property type="protein sequence ID" value="RZB94229.1"/>
    <property type="molecule type" value="Genomic_DNA"/>
</dbReference>
<comment type="cofactor">
    <cofactor evidence="15 18">
        <name>heme b</name>
        <dbReference type="ChEBI" id="CHEBI:60344"/>
    </cofactor>
    <text evidence="15 18">Binds 1 heme b (iron(II)-protoporphyrin IX) group per subunit.</text>
</comment>
<feature type="site" description="Transition state stabilizer" evidence="16">
    <location>
        <position position="67"/>
    </location>
</feature>
<keyword evidence="12" id="KW-0325">Glycoprotein</keyword>
<dbReference type="PANTHER" id="PTHR31388">
    <property type="entry name" value="PEROXIDASE 72-RELATED"/>
    <property type="match status" value="1"/>
</dbReference>
<feature type="disulfide bond" evidence="17">
    <location>
        <begin position="40"/>
        <end position="120"/>
    </location>
</feature>
<dbReference type="Gene3D" id="1.10.420.10">
    <property type="entry name" value="Peroxidase, domain 2"/>
    <property type="match status" value="1"/>
</dbReference>
<keyword evidence="18" id="KW-0376">Hydrogen peroxide</keyword>
<comment type="similarity">
    <text evidence="3">Belongs to the peroxidase family. Ascorbate peroxidase subfamily.</text>
</comment>
<evidence type="ECO:0000256" key="16">
    <source>
        <dbReference type="PIRSR" id="PIRSR600823-4"/>
    </source>
</evidence>
<accession>A0A445J7G5</accession>
<feature type="binding site" description="axial binding residue" evidence="15">
    <location>
        <position position="198"/>
    </location>
    <ligand>
        <name>heme b</name>
        <dbReference type="ChEBI" id="CHEBI:60344"/>
    </ligand>
    <ligandPart>
        <name>Fe</name>
        <dbReference type="ChEBI" id="CHEBI:18248"/>
    </ligandPart>
</feature>
<feature type="binding site" evidence="15">
    <location>
        <position position="243"/>
    </location>
    <ligand>
        <name>Ca(2+)</name>
        <dbReference type="ChEBI" id="CHEBI:29108"/>
        <label>2</label>
    </ligand>
</feature>
<dbReference type="SUPFAM" id="SSF48113">
    <property type="entry name" value="Heme-dependent peroxidases"/>
    <property type="match status" value="1"/>
</dbReference>
<feature type="active site" description="Proton acceptor" evidence="13">
    <location>
        <position position="71"/>
    </location>
</feature>
<feature type="binding site" evidence="15">
    <location>
        <position position="93"/>
    </location>
    <ligand>
        <name>Ca(2+)</name>
        <dbReference type="ChEBI" id="CHEBI:29108"/>
        <label>1</label>
    </ligand>
</feature>
<evidence type="ECO:0000256" key="14">
    <source>
        <dbReference type="PIRSR" id="PIRSR600823-2"/>
    </source>
</evidence>
<evidence type="ECO:0000256" key="7">
    <source>
        <dbReference type="ARBA" id="ARBA00022723"/>
    </source>
</evidence>
<proteinExistence type="inferred from homology"/>
<dbReference type="PRINTS" id="PR00458">
    <property type="entry name" value="PEROXIDASE"/>
</dbReference>
<comment type="cofactor">
    <cofactor evidence="15 18">
        <name>Ca(2+)</name>
        <dbReference type="ChEBI" id="CHEBI:29108"/>
    </cofactor>
    <text evidence="15 18">Binds 2 calcium ions per subunit.</text>
</comment>
<dbReference type="FunFam" id="1.10.420.10:FF:000006">
    <property type="entry name" value="Peroxidase"/>
    <property type="match status" value="1"/>
</dbReference>
<keyword evidence="18" id="KW-0732">Signal</keyword>
<comment type="catalytic activity">
    <reaction evidence="1 18">
        <text>2 a phenolic donor + H2O2 = 2 a phenolic radical donor + 2 H2O</text>
        <dbReference type="Rhea" id="RHEA:56136"/>
        <dbReference type="ChEBI" id="CHEBI:15377"/>
        <dbReference type="ChEBI" id="CHEBI:16240"/>
        <dbReference type="ChEBI" id="CHEBI:139520"/>
        <dbReference type="ChEBI" id="CHEBI:139521"/>
        <dbReference type="EC" id="1.11.1.7"/>
    </reaction>
</comment>
<evidence type="ECO:0000256" key="8">
    <source>
        <dbReference type="ARBA" id="ARBA00022837"/>
    </source>
</evidence>
<keyword evidence="8 15" id="KW-0106">Calcium</keyword>
<comment type="function">
    <text evidence="2">Removal of H(2)O(2), oxidation of toxic reductants, biosynthesis and degradation of lignin, suberization, auxin catabolism, response to environmental stresses such as wounding, pathogen attack and oxidative stress. These functions might be dependent on each isozyme/isoform in each plant tissue.</text>
</comment>
<evidence type="ECO:0000256" key="6">
    <source>
        <dbReference type="ARBA" id="ARBA00022617"/>
    </source>
</evidence>
<dbReference type="GO" id="GO:0005576">
    <property type="term" value="C:extracellular region"/>
    <property type="evidence" value="ECO:0007669"/>
    <property type="project" value="UniProtKB-SubCell"/>
</dbReference>
<dbReference type="InterPro" id="IPR033905">
    <property type="entry name" value="Secretory_peroxidase"/>
</dbReference>
<dbReference type="GO" id="GO:0140825">
    <property type="term" value="F:lactoperoxidase activity"/>
    <property type="evidence" value="ECO:0007669"/>
    <property type="project" value="UniProtKB-EC"/>
</dbReference>
<keyword evidence="18" id="KW-0964">Secreted</keyword>